<evidence type="ECO:0000313" key="2">
    <source>
        <dbReference type="EMBL" id="ALC15677.1"/>
    </source>
</evidence>
<feature type="transmembrane region" description="Helical" evidence="1">
    <location>
        <begin position="89"/>
        <end position="106"/>
    </location>
</feature>
<feature type="transmembrane region" description="Helical" evidence="1">
    <location>
        <begin position="17"/>
        <end position="39"/>
    </location>
</feature>
<dbReference type="AlphaFoldDB" id="A0A0M4CZ09"/>
<proteinExistence type="predicted"/>
<dbReference type="OrthoDB" id="9816293at2"/>
<protein>
    <recommendedName>
        <fullName evidence="4">DUF454 domain-containing protein</fullName>
    </recommendedName>
</protein>
<dbReference type="PANTHER" id="PTHR35813">
    <property type="entry name" value="INNER MEMBRANE PROTEIN YBAN"/>
    <property type="match status" value="1"/>
</dbReference>
<keyword evidence="1" id="KW-0812">Transmembrane</keyword>
<dbReference type="InterPro" id="IPR007401">
    <property type="entry name" value="DUF454"/>
</dbReference>
<gene>
    <name evidence="2" type="ORF">DSOUD_0890</name>
</gene>
<reference evidence="2 3" key="1">
    <citation type="submission" date="2015-07" db="EMBL/GenBank/DDBJ databases">
        <title>Isolation and Genomic Characterization of a Novel Halophilic Metal-Reducing Deltaproteobacterium from the Deep Subsurface.</title>
        <authorList>
            <person name="Badalamenti J.P."/>
            <person name="Summers Z.M."/>
            <person name="Gralnick J.A."/>
            <person name="Bond D.R."/>
        </authorList>
    </citation>
    <scope>NUCLEOTIDE SEQUENCE [LARGE SCALE GENOMIC DNA]</scope>
    <source>
        <strain evidence="2 3">WTL</strain>
    </source>
</reference>
<feature type="transmembrane region" description="Helical" evidence="1">
    <location>
        <begin position="112"/>
        <end position="129"/>
    </location>
</feature>
<dbReference type="EMBL" id="CP010802">
    <property type="protein sequence ID" value="ALC15677.1"/>
    <property type="molecule type" value="Genomic_DNA"/>
</dbReference>
<evidence type="ECO:0000256" key="1">
    <source>
        <dbReference type="SAM" id="Phobius"/>
    </source>
</evidence>
<dbReference type="Pfam" id="PF04304">
    <property type="entry name" value="DUF454"/>
    <property type="match status" value="1"/>
</dbReference>
<dbReference type="Proteomes" id="UP000057158">
    <property type="component" value="Chromosome"/>
</dbReference>
<evidence type="ECO:0000313" key="3">
    <source>
        <dbReference type="Proteomes" id="UP000057158"/>
    </source>
</evidence>
<dbReference type="PANTHER" id="PTHR35813:SF1">
    <property type="entry name" value="INNER MEMBRANE PROTEIN YBAN"/>
    <property type="match status" value="1"/>
</dbReference>
<dbReference type="STRING" id="1603606.DSOUD_0890"/>
<sequence length="141" mass="14926">MNSCDPTPKERHPALRWALLAAGFAAVVLAVIGMVLPVLPTVPFLLLALACFARSSPRIHAWLIGHASFGPLVRPYLQGGGLPRTAKVRAIALLWGSIGLSVLFLLEGTGLRVLLLAVALGVTLYLLYLPTTPPEGAKADQ</sequence>
<dbReference type="RefSeq" id="WP_053549863.1">
    <property type="nucleotide sequence ID" value="NZ_CP010802.1"/>
</dbReference>
<dbReference type="PIRSF" id="PIRSF016789">
    <property type="entry name" value="DUF454"/>
    <property type="match status" value="1"/>
</dbReference>
<dbReference type="GO" id="GO:0005886">
    <property type="term" value="C:plasma membrane"/>
    <property type="evidence" value="ECO:0007669"/>
    <property type="project" value="TreeGrafter"/>
</dbReference>
<keyword evidence="1" id="KW-0472">Membrane</keyword>
<keyword evidence="3" id="KW-1185">Reference proteome</keyword>
<organism evidence="2 3">
    <name type="scientific">Desulfuromonas soudanensis</name>
    <dbReference type="NCBI Taxonomy" id="1603606"/>
    <lineage>
        <taxon>Bacteria</taxon>
        <taxon>Pseudomonadati</taxon>
        <taxon>Thermodesulfobacteriota</taxon>
        <taxon>Desulfuromonadia</taxon>
        <taxon>Desulfuromonadales</taxon>
        <taxon>Desulfuromonadaceae</taxon>
        <taxon>Desulfuromonas</taxon>
    </lineage>
</organism>
<dbReference type="PATRIC" id="fig|1603606.3.peg.979"/>
<name>A0A0M4CZ09_9BACT</name>
<keyword evidence="1" id="KW-1133">Transmembrane helix</keyword>
<evidence type="ECO:0008006" key="4">
    <source>
        <dbReference type="Google" id="ProtNLM"/>
    </source>
</evidence>
<accession>A0A0M4CZ09</accession>
<dbReference type="KEGG" id="des:DSOUD_0890"/>